<dbReference type="PANTHER" id="PTHR43227:SF11">
    <property type="entry name" value="BLL4140 PROTEIN"/>
    <property type="match status" value="1"/>
</dbReference>
<name>A0ABV8LNL3_9ACTN</name>
<feature type="transmembrane region" description="Helical" evidence="7">
    <location>
        <begin position="95"/>
        <end position="116"/>
    </location>
</feature>
<reference evidence="10" key="1">
    <citation type="journal article" date="2019" name="Int. J. Syst. Evol. Microbiol.">
        <title>The Global Catalogue of Microorganisms (GCM) 10K type strain sequencing project: providing services to taxonomists for standard genome sequencing and annotation.</title>
        <authorList>
            <consortium name="The Broad Institute Genomics Platform"/>
            <consortium name="The Broad Institute Genome Sequencing Center for Infectious Disease"/>
            <person name="Wu L."/>
            <person name="Ma J."/>
        </authorList>
    </citation>
    <scope>NUCLEOTIDE SEQUENCE [LARGE SCALE GENOMIC DNA]</scope>
    <source>
        <strain evidence="10">CGMCC 4.7289</strain>
    </source>
</reference>
<feature type="transmembrane region" description="Helical" evidence="7">
    <location>
        <begin position="233"/>
        <end position="255"/>
    </location>
</feature>
<dbReference type="PROSITE" id="PS50928">
    <property type="entry name" value="ABC_TM1"/>
    <property type="match status" value="1"/>
</dbReference>
<sequence>MTTTASAREPVATSPAPARKRAGARFLRPEARNGLLLVLPAFLLFVLFRFGPAIAGGILSFTDYTLGGETEWTGLANFERLVHDDRFWDSLRVTVVYSLLAVPGSIIVSVAMAMLVRRTFRGVRLFRSIFFLPVVTSLVLAGIIFTWIFSEDGPWSSLLRAVGFEGGSWLADSVLVLPALVVVSIWTRFGYGMLIVLARLQDIPRELEEAAHVDGAGPWQTFRHIILPQLKPALFFLGVLETTVAFQAFDTIWVMTGGGPGRASRTLVIELYDQGFRNFDQDYAATIGVALFVMTLIVALIQRLIMGRDK</sequence>
<accession>A0ABV8LNL3</accession>
<evidence type="ECO:0000313" key="10">
    <source>
        <dbReference type="Proteomes" id="UP001595816"/>
    </source>
</evidence>
<feature type="transmembrane region" description="Helical" evidence="7">
    <location>
        <begin position="283"/>
        <end position="301"/>
    </location>
</feature>
<dbReference type="InterPro" id="IPR050809">
    <property type="entry name" value="UgpAE/MalFG_permease"/>
</dbReference>
<feature type="domain" description="ABC transmembrane type-1" evidence="8">
    <location>
        <begin position="91"/>
        <end position="302"/>
    </location>
</feature>
<keyword evidence="5 7" id="KW-1133">Transmembrane helix</keyword>
<dbReference type="Proteomes" id="UP001595816">
    <property type="component" value="Unassembled WGS sequence"/>
</dbReference>
<keyword evidence="2 7" id="KW-0813">Transport</keyword>
<dbReference type="InterPro" id="IPR035906">
    <property type="entry name" value="MetI-like_sf"/>
</dbReference>
<keyword evidence="6 7" id="KW-0472">Membrane</keyword>
<feature type="transmembrane region" description="Helical" evidence="7">
    <location>
        <begin position="35"/>
        <end position="59"/>
    </location>
</feature>
<protein>
    <submittedName>
        <fullName evidence="9">Carbohydrate ABC transporter permease</fullName>
    </submittedName>
</protein>
<dbReference type="EMBL" id="JBHSAY010000009">
    <property type="protein sequence ID" value="MFC4132532.1"/>
    <property type="molecule type" value="Genomic_DNA"/>
</dbReference>
<organism evidence="9 10">
    <name type="scientific">Hamadaea flava</name>
    <dbReference type="NCBI Taxonomy" id="1742688"/>
    <lineage>
        <taxon>Bacteria</taxon>
        <taxon>Bacillati</taxon>
        <taxon>Actinomycetota</taxon>
        <taxon>Actinomycetes</taxon>
        <taxon>Micromonosporales</taxon>
        <taxon>Micromonosporaceae</taxon>
        <taxon>Hamadaea</taxon>
    </lineage>
</organism>
<evidence type="ECO:0000256" key="7">
    <source>
        <dbReference type="RuleBase" id="RU363032"/>
    </source>
</evidence>
<dbReference type="SUPFAM" id="SSF161098">
    <property type="entry name" value="MetI-like"/>
    <property type="match status" value="1"/>
</dbReference>
<feature type="transmembrane region" description="Helical" evidence="7">
    <location>
        <begin position="169"/>
        <end position="191"/>
    </location>
</feature>
<feature type="transmembrane region" description="Helical" evidence="7">
    <location>
        <begin position="128"/>
        <end position="149"/>
    </location>
</feature>
<comment type="similarity">
    <text evidence="7">Belongs to the binding-protein-dependent transport system permease family.</text>
</comment>
<evidence type="ECO:0000259" key="8">
    <source>
        <dbReference type="PROSITE" id="PS50928"/>
    </source>
</evidence>
<dbReference type="InterPro" id="IPR000515">
    <property type="entry name" value="MetI-like"/>
</dbReference>
<keyword evidence="3" id="KW-1003">Cell membrane</keyword>
<dbReference type="CDD" id="cd06261">
    <property type="entry name" value="TM_PBP2"/>
    <property type="match status" value="1"/>
</dbReference>
<keyword evidence="10" id="KW-1185">Reference proteome</keyword>
<keyword evidence="4 7" id="KW-0812">Transmembrane</keyword>
<evidence type="ECO:0000256" key="5">
    <source>
        <dbReference type="ARBA" id="ARBA00022989"/>
    </source>
</evidence>
<comment type="caution">
    <text evidence="9">The sequence shown here is derived from an EMBL/GenBank/DDBJ whole genome shotgun (WGS) entry which is preliminary data.</text>
</comment>
<proteinExistence type="inferred from homology"/>
<evidence type="ECO:0000256" key="3">
    <source>
        <dbReference type="ARBA" id="ARBA00022475"/>
    </source>
</evidence>
<evidence type="ECO:0000256" key="1">
    <source>
        <dbReference type="ARBA" id="ARBA00004651"/>
    </source>
</evidence>
<evidence type="ECO:0000256" key="2">
    <source>
        <dbReference type="ARBA" id="ARBA00022448"/>
    </source>
</evidence>
<dbReference type="Pfam" id="PF00528">
    <property type="entry name" value="BPD_transp_1"/>
    <property type="match status" value="1"/>
</dbReference>
<dbReference type="Gene3D" id="1.10.3720.10">
    <property type="entry name" value="MetI-like"/>
    <property type="match status" value="1"/>
</dbReference>
<evidence type="ECO:0000313" key="9">
    <source>
        <dbReference type="EMBL" id="MFC4132532.1"/>
    </source>
</evidence>
<evidence type="ECO:0000256" key="6">
    <source>
        <dbReference type="ARBA" id="ARBA00023136"/>
    </source>
</evidence>
<evidence type="ECO:0000256" key="4">
    <source>
        <dbReference type="ARBA" id="ARBA00022692"/>
    </source>
</evidence>
<gene>
    <name evidence="9" type="ORF">ACFOZ4_18130</name>
</gene>
<dbReference type="PANTHER" id="PTHR43227">
    <property type="entry name" value="BLL4140 PROTEIN"/>
    <property type="match status" value="1"/>
</dbReference>
<dbReference type="RefSeq" id="WP_253753080.1">
    <property type="nucleotide sequence ID" value="NZ_JAMZDZ010000001.1"/>
</dbReference>
<comment type="subcellular location">
    <subcellularLocation>
        <location evidence="1 7">Cell membrane</location>
        <topology evidence="1 7">Multi-pass membrane protein</topology>
    </subcellularLocation>
</comment>